<evidence type="ECO:0000313" key="9">
    <source>
        <dbReference type="Proteomes" id="UP000245624"/>
    </source>
</evidence>
<dbReference type="InterPro" id="IPR046346">
    <property type="entry name" value="Aminoacid_DH-like_N_sf"/>
</dbReference>
<dbReference type="PIRSF" id="PIRSF000185">
    <property type="entry name" value="Glu_DH"/>
    <property type="match status" value="1"/>
</dbReference>
<evidence type="ECO:0000256" key="2">
    <source>
        <dbReference type="ARBA" id="ARBA00012896"/>
    </source>
</evidence>
<dbReference type="RefSeq" id="WP_109984246.1">
    <property type="nucleotide sequence ID" value="NZ_JAJUIE010000002.1"/>
</dbReference>
<protein>
    <recommendedName>
        <fullName evidence="2 4">Glutamate dehydrogenase</fullName>
    </recommendedName>
</protein>
<dbReference type="PANTHER" id="PTHR11606">
    <property type="entry name" value="GLUTAMATE DEHYDROGENASE"/>
    <property type="match status" value="1"/>
</dbReference>
<accession>A0A317KYK2</accession>
<dbReference type="OrthoDB" id="9803297at2"/>
<keyword evidence="9" id="KW-1185">Reference proteome</keyword>
<comment type="similarity">
    <text evidence="1 4 6">Belongs to the Glu/Leu/Phe/Val dehydrogenases family.</text>
</comment>
<feature type="domain" description="Glutamate/phenylalanine/leucine/valine/L-tryptophan dehydrogenase C-terminal" evidence="7">
    <location>
        <begin position="185"/>
        <end position="408"/>
    </location>
</feature>
<evidence type="ECO:0000256" key="4">
    <source>
        <dbReference type="PIRNR" id="PIRNR000185"/>
    </source>
</evidence>
<dbReference type="PANTHER" id="PTHR11606:SF13">
    <property type="entry name" value="GLUTAMATE DEHYDROGENASE 1, MITOCHONDRIAL"/>
    <property type="match status" value="1"/>
</dbReference>
<dbReference type="InterPro" id="IPR014362">
    <property type="entry name" value="Glu_DH"/>
</dbReference>
<dbReference type="InterPro" id="IPR036291">
    <property type="entry name" value="NAD(P)-bd_dom_sf"/>
</dbReference>
<dbReference type="InterPro" id="IPR006095">
    <property type="entry name" value="Glu/Leu/Phe/Val/Trp_DH"/>
</dbReference>
<dbReference type="AlphaFoldDB" id="A0A317KYK2"/>
<dbReference type="SUPFAM" id="SSF53223">
    <property type="entry name" value="Aminoacid dehydrogenase-like, N-terminal domain"/>
    <property type="match status" value="1"/>
</dbReference>
<dbReference type="Proteomes" id="UP000245624">
    <property type="component" value="Unassembled WGS sequence"/>
</dbReference>
<dbReference type="EMBL" id="QGTD01000008">
    <property type="protein sequence ID" value="PWU68622.1"/>
    <property type="molecule type" value="Genomic_DNA"/>
</dbReference>
<evidence type="ECO:0000313" key="8">
    <source>
        <dbReference type="EMBL" id="PWU68622.1"/>
    </source>
</evidence>
<evidence type="ECO:0000256" key="3">
    <source>
        <dbReference type="ARBA" id="ARBA00023002"/>
    </source>
</evidence>
<comment type="caution">
    <text evidence="8">The sequence shown here is derived from an EMBL/GenBank/DDBJ whole genome shotgun (WGS) entry which is preliminary data.</text>
</comment>
<organism evidence="8 9">
    <name type="scientific">Gracilibacillus dipsosauri</name>
    <dbReference type="NCBI Taxonomy" id="178340"/>
    <lineage>
        <taxon>Bacteria</taxon>
        <taxon>Bacillati</taxon>
        <taxon>Bacillota</taxon>
        <taxon>Bacilli</taxon>
        <taxon>Bacillales</taxon>
        <taxon>Bacillaceae</taxon>
        <taxon>Gracilibacillus</taxon>
    </lineage>
</organism>
<dbReference type="GO" id="GO:0006538">
    <property type="term" value="P:L-glutamate catabolic process"/>
    <property type="evidence" value="ECO:0007669"/>
    <property type="project" value="TreeGrafter"/>
</dbReference>
<dbReference type="SUPFAM" id="SSF51735">
    <property type="entry name" value="NAD(P)-binding Rossmann-fold domains"/>
    <property type="match status" value="1"/>
</dbReference>
<sequence>MNTSYEHLQNMMEDVLRQLGYPNEIYHLLKEPSRVLKVRIPVRMDDDKIRIFTGYRIQHHDLFGVTQGNVHFRPTLTEKEVSALAILRSVKASNLQLPLGGSCGGVVCDPRELSYRELERLCRGYVRVIQHVIGPQLDIPSSDASLDPQIMAWMMDEYSRLNANEDPNFITGKPFVLGGLKKKEEAIKQGILQTILSLTEQHQLDLHNTRILIHGTGQIGSYLADALYEKGAKIVGISDPQAAIFEEDGIDIPELWKSKDRFGIITRNKNSITIEELMRQQADVLILTTKNEQITKELAEQLHSTFIVETVSHTLEREAIHFLHQQQVQIIPEVLSTTGGIIYAYIEWMEHKQGKKFTDDEITELFGTIIKQAIQAVSDIAEQKDVNLYTASYMIGLRNQAEALRFRGWL</sequence>
<evidence type="ECO:0000256" key="6">
    <source>
        <dbReference type="RuleBase" id="RU004417"/>
    </source>
</evidence>
<dbReference type="Pfam" id="PF02812">
    <property type="entry name" value="ELFV_dehydrog_N"/>
    <property type="match status" value="1"/>
</dbReference>
<keyword evidence="3 4" id="KW-0560">Oxidoreductase</keyword>
<name>A0A317KYK2_9BACI</name>
<dbReference type="GO" id="GO:0004352">
    <property type="term" value="F:glutamate dehydrogenase (NAD+) activity"/>
    <property type="evidence" value="ECO:0007669"/>
    <property type="project" value="TreeGrafter"/>
</dbReference>
<dbReference type="SMART" id="SM00839">
    <property type="entry name" value="ELFV_dehydrog"/>
    <property type="match status" value="1"/>
</dbReference>
<proteinExistence type="inferred from homology"/>
<dbReference type="InterPro" id="IPR006097">
    <property type="entry name" value="Glu/Leu/Phe/Val/Trp_DH_dimer"/>
</dbReference>
<dbReference type="Gene3D" id="1.10.8.1210">
    <property type="match status" value="2"/>
</dbReference>
<dbReference type="Gene3D" id="3.40.50.10860">
    <property type="entry name" value="Leucine Dehydrogenase, chain A, domain 1"/>
    <property type="match status" value="1"/>
</dbReference>
<dbReference type="Pfam" id="PF00208">
    <property type="entry name" value="ELFV_dehydrog"/>
    <property type="match status" value="1"/>
</dbReference>
<evidence type="ECO:0000259" key="7">
    <source>
        <dbReference type="SMART" id="SM00839"/>
    </source>
</evidence>
<dbReference type="Gene3D" id="3.40.50.720">
    <property type="entry name" value="NAD(P)-binding Rossmann-like Domain"/>
    <property type="match status" value="1"/>
</dbReference>
<gene>
    <name evidence="8" type="ORF">DLJ74_09320</name>
</gene>
<feature type="site" description="Important for catalysis" evidence="5">
    <location>
        <position position="143"/>
    </location>
</feature>
<dbReference type="PRINTS" id="PR00082">
    <property type="entry name" value="GLFDHDRGNASE"/>
</dbReference>
<dbReference type="InterPro" id="IPR006096">
    <property type="entry name" value="Glu/Leu/Phe/Val/Trp_DH_C"/>
</dbReference>
<evidence type="ECO:0000256" key="1">
    <source>
        <dbReference type="ARBA" id="ARBA00006382"/>
    </source>
</evidence>
<reference evidence="8 9" key="1">
    <citation type="submission" date="2018-05" db="EMBL/GenBank/DDBJ databases">
        <title>Genomic analysis of Gracilibacillus dipsosauri DD1 reveals novel features of a salt-tolerant amylase.</title>
        <authorList>
            <person name="Deutch C.E."/>
            <person name="Yang S."/>
        </authorList>
    </citation>
    <scope>NUCLEOTIDE SEQUENCE [LARGE SCALE GENOMIC DNA]</scope>
    <source>
        <strain evidence="8 9">DD1</strain>
    </source>
</reference>
<evidence type="ECO:0000256" key="5">
    <source>
        <dbReference type="PIRSR" id="PIRSR000185-3"/>
    </source>
</evidence>